<protein>
    <recommendedName>
        <fullName evidence="2">protein-tyrosine-phosphatase</fullName>
        <ecNumber evidence="2">3.1.3.48</ecNumber>
    </recommendedName>
</protein>
<evidence type="ECO:0000256" key="5">
    <source>
        <dbReference type="SAM" id="MobiDB-lite"/>
    </source>
</evidence>
<dbReference type="Pfam" id="PF22785">
    <property type="entry name" value="Tc-R-P"/>
    <property type="match status" value="1"/>
</dbReference>
<comment type="similarity">
    <text evidence="1">Belongs to the protein-tyrosine phosphatase family. Non-receptor class CDC14 subfamily.</text>
</comment>
<dbReference type="CDD" id="cd14499">
    <property type="entry name" value="CDC14_C"/>
    <property type="match status" value="1"/>
</dbReference>
<dbReference type="InterPro" id="IPR016130">
    <property type="entry name" value="Tyr_Pase_AS"/>
</dbReference>
<dbReference type="InterPro" id="IPR000387">
    <property type="entry name" value="Tyr_Pase_dom"/>
</dbReference>
<feature type="domain" description="Tyrosine specific protein phosphatases" evidence="7">
    <location>
        <begin position="311"/>
        <end position="373"/>
    </location>
</feature>
<feature type="region of interest" description="Disordered" evidence="5">
    <location>
        <begin position="567"/>
        <end position="588"/>
    </location>
</feature>
<dbReference type="InterPro" id="IPR029260">
    <property type="entry name" value="DSPn"/>
</dbReference>
<dbReference type="AlphaFoldDB" id="A0A915BHG0"/>
<evidence type="ECO:0000259" key="6">
    <source>
        <dbReference type="PROSITE" id="PS50054"/>
    </source>
</evidence>
<dbReference type="PANTHER" id="PTHR23339">
    <property type="entry name" value="TYROSINE SPECIFIC PROTEIN PHOSPHATASE AND DUAL SPECIFICITY PROTEIN PHOSPHATASE"/>
    <property type="match status" value="1"/>
</dbReference>
<keyword evidence="8" id="KW-1185">Reference proteome</keyword>
<evidence type="ECO:0000256" key="1">
    <source>
        <dbReference type="ARBA" id="ARBA00007315"/>
    </source>
</evidence>
<dbReference type="PROSITE" id="PS00383">
    <property type="entry name" value="TYR_PHOSPHATASE_1"/>
    <property type="match status" value="1"/>
</dbReference>
<dbReference type="PROSITE" id="PS50054">
    <property type="entry name" value="TYR_PHOSPHATASE_DUAL"/>
    <property type="match status" value="1"/>
</dbReference>
<dbReference type="EC" id="3.1.3.48" evidence="2"/>
<dbReference type="Gene3D" id="3.90.190.10">
    <property type="entry name" value="Protein tyrosine phosphatase superfamily"/>
    <property type="match status" value="2"/>
</dbReference>
<dbReference type="GO" id="GO:0004725">
    <property type="term" value="F:protein tyrosine phosphatase activity"/>
    <property type="evidence" value="ECO:0007669"/>
    <property type="project" value="UniProtKB-EC"/>
</dbReference>
<evidence type="ECO:0000256" key="4">
    <source>
        <dbReference type="ARBA" id="ARBA00022912"/>
    </source>
</evidence>
<dbReference type="SMART" id="SM00195">
    <property type="entry name" value="DSPc"/>
    <property type="match status" value="1"/>
</dbReference>
<dbReference type="WBParaSite" id="PgR040_g082_t01">
    <property type="protein sequence ID" value="PgR040_g082_t01"/>
    <property type="gene ID" value="PgR040_g082"/>
</dbReference>
<name>A0A915BHG0_PARUN</name>
<dbReference type="InterPro" id="IPR020422">
    <property type="entry name" value="TYR_PHOSPHATASE_DUAL_dom"/>
</dbReference>
<evidence type="ECO:0000313" key="8">
    <source>
        <dbReference type="Proteomes" id="UP000887569"/>
    </source>
</evidence>
<evidence type="ECO:0000313" key="9">
    <source>
        <dbReference type="WBParaSite" id="PgR040_g082_t01"/>
    </source>
</evidence>
<feature type="domain" description="Tyrosine-protein phosphatase" evidence="6">
    <location>
        <begin position="229"/>
        <end position="386"/>
    </location>
</feature>
<feature type="compositionally biased region" description="Basic residues" evidence="5">
    <location>
        <begin position="578"/>
        <end position="588"/>
    </location>
</feature>
<keyword evidence="3" id="KW-0378">Hydrolase</keyword>
<dbReference type="CDD" id="cd17657">
    <property type="entry name" value="CDC14_N"/>
    <property type="match status" value="1"/>
</dbReference>
<reference evidence="9" key="1">
    <citation type="submission" date="2022-11" db="UniProtKB">
        <authorList>
            <consortium name="WormBaseParasite"/>
        </authorList>
    </citation>
    <scope>IDENTIFICATION</scope>
</reference>
<evidence type="ECO:0000259" key="7">
    <source>
        <dbReference type="PROSITE" id="PS50056"/>
    </source>
</evidence>
<proteinExistence type="inferred from homology"/>
<accession>A0A915BHG0</accession>
<sequence>MFALERCQRCWRRWDAQRCGKIPPSDGLLFLTITNRGEWHFSINNGVWRIMFTVNGRICGRLAEIIPEQLYFCSFYDRPKSDASTSYYYVDDDVHYDSFYSDFGPLNLSVLYRFCVKLDEKLKALSGKKRIVVCSGSSDEARVNAAYLVGSFCVIYLGVTAEIAYLRLHKAEPNGFVGFRDAAMGAPTYRLHLHNVLRGVEKAFKLKWVSFESFDPDEYEFYERVENGDFNWIIPGKVLSFCGPHNKSIVENGYPYHAPEVYFDYFRRHNVSTIIRLNKRMYDAKRFVDAGFDHVDLFFVDGSTPSDDIVQRFINVIDSAKGAVAVHCKAGLGRTGTLIACWMMKEYGVTAAESMAWLRICRPGSVIGPQQQFLIEKQPWCWALATARTSSTSHLSQLASKVDEIRICDVKKSGTLIRPIALSKKVQRSSEATDETSVDAMGRTQGDRLLAMKVKAQHHQGTAKFTSPTTPVKPVVISQSRPAGNHARRLLHCTVEHIPQPAPISRVTVSSTCGRPAVVKSKSSKRLVGIRSKPYPPAGVKIQMPPSSYELRPRHSFNASQLRDLAKTLPPNSDALIGKRRSANTRSS</sequence>
<organism evidence="8 9">
    <name type="scientific">Parascaris univalens</name>
    <name type="common">Nematode worm</name>
    <dbReference type="NCBI Taxonomy" id="6257"/>
    <lineage>
        <taxon>Eukaryota</taxon>
        <taxon>Metazoa</taxon>
        <taxon>Ecdysozoa</taxon>
        <taxon>Nematoda</taxon>
        <taxon>Chromadorea</taxon>
        <taxon>Rhabditida</taxon>
        <taxon>Spirurina</taxon>
        <taxon>Ascaridomorpha</taxon>
        <taxon>Ascaridoidea</taxon>
        <taxon>Ascarididae</taxon>
        <taxon>Parascaris</taxon>
    </lineage>
</organism>
<evidence type="ECO:0000256" key="2">
    <source>
        <dbReference type="ARBA" id="ARBA00013064"/>
    </source>
</evidence>
<dbReference type="PROSITE" id="PS50056">
    <property type="entry name" value="TYR_PHOSPHATASE_2"/>
    <property type="match status" value="1"/>
</dbReference>
<dbReference type="InterPro" id="IPR029021">
    <property type="entry name" value="Prot-tyrosine_phosphatase-like"/>
</dbReference>
<dbReference type="FunFam" id="3.90.190.10:FF:000006">
    <property type="entry name" value="Dual specificity protein phosphatase CDC14B"/>
    <property type="match status" value="1"/>
</dbReference>
<keyword evidence="4" id="KW-0904">Protein phosphatase</keyword>
<dbReference type="SUPFAM" id="SSF52799">
    <property type="entry name" value="(Phosphotyrosine protein) phosphatases II"/>
    <property type="match status" value="2"/>
</dbReference>
<evidence type="ECO:0000256" key="3">
    <source>
        <dbReference type="ARBA" id="ARBA00022801"/>
    </source>
</evidence>
<dbReference type="Proteomes" id="UP000887569">
    <property type="component" value="Unplaced"/>
</dbReference>
<dbReference type="Pfam" id="PF14671">
    <property type="entry name" value="DSPn"/>
    <property type="match status" value="1"/>
</dbReference>
<dbReference type="InterPro" id="IPR050561">
    <property type="entry name" value="PTP"/>
</dbReference>
<dbReference type="InterPro" id="IPR044506">
    <property type="entry name" value="CDC14_C"/>
</dbReference>